<feature type="compositionally biased region" description="Acidic residues" evidence="1">
    <location>
        <begin position="362"/>
        <end position="372"/>
    </location>
</feature>
<sequence length="411" mass="44015">MFGLGVSAPHDVPSAIRTVADAWARDCFAGAYASLNASCHDLSDSHKRIVALGFLRCHLVASRRPEPEECRGVGSDPLQCLPLLSPTNFQLFTSFVVHADVMCQHIAEQLHQRLSREASSALMQASVAAERSMQMLSSGMEAVVEDQKSVVRSQSVVVDSVRHAAAALREHHERLRASVASLADTSEEAFERMQSKLGRIDSTLGTILDLETSIAGFVDSAGAAVWYVSVVAVAWVASSSPQTARSRPAMLLLTALAASAEWATWWAAGRRPSSAPSGAAWQQPLQLLHERASDIVSFLRWLHVLTLAGVMLWHWVTFTDTGVLALQKLASLETLLGKSSVPVVKGAAGSLIAPSRPPAAEETPDSDSDSGSDSDLHADPCEEAALPRDASHTKRASSSKRSRRARNGMAA</sequence>
<keyword evidence="3" id="KW-1185">Reference proteome</keyword>
<dbReference type="AlphaFoldDB" id="A0A5A8C978"/>
<feature type="region of interest" description="Disordered" evidence="1">
    <location>
        <begin position="350"/>
        <end position="411"/>
    </location>
</feature>
<dbReference type="Proteomes" id="UP000323011">
    <property type="component" value="Unassembled WGS sequence"/>
</dbReference>
<protein>
    <submittedName>
        <fullName evidence="2">Uncharacterized protein</fullName>
    </submittedName>
</protein>
<name>A0A5A8C978_CAFRO</name>
<evidence type="ECO:0000313" key="2">
    <source>
        <dbReference type="EMBL" id="KAA0149455.1"/>
    </source>
</evidence>
<organism evidence="2 3">
    <name type="scientific">Cafeteria roenbergensis</name>
    <name type="common">Marine flagellate</name>
    <dbReference type="NCBI Taxonomy" id="33653"/>
    <lineage>
        <taxon>Eukaryota</taxon>
        <taxon>Sar</taxon>
        <taxon>Stramenopiles</taxon>
        <taxon>Bigyra</taxon>
        <taxon>Opalozoa</taxon>
        <taxon>Bicosoecida</taxon>
        <taxon>Cafeteriaceae</taxon>
        <taxon>Cafeteria</taxon>
    </lineage>
</organism>
<evidence type="ECO:0000313" key="3">
    <source>
        <dbReference type="Proteomes" id="UP000323011"/>
    </source>
</evidence>
<comment type="caution">
    <text evidence="2">The sequence shown here is derived from an EMBL/GenBank/DDBJ whole genome shotgun (WGS) entry which is preliminary data.</text>
</comment>
<accession>A0A5A8C978</accession>
<proteinExistence type="predicted"/>
<gene>
    <name evidence="2" type="ORF">FNF29_06008</name>
</gene>
<dbReference type="PANTHER" id="PTHR33538">
    <property type="entry name" value="PROTEIN GAMETE EXPRESSED 1"/>
    <property type="match status" value="1"/>
</dbReference>
<dbReference type="PANTHER" id="PTHR33538:SF2">
    <property type="entry name" value="PROTEIN GAMETE EXPRESSED 1"/>
    <property type="match status" value="1"/>
</dbReference>
<reference evidence="2 3" key="1">
    <citation type="submission" date="2019-07" db="EMBL/GenBank/DDBJ databases">
        <title>Genomes of Cafeteria roenbergensis.</title>
        <authorList>
            <person name="Fischer M.G."/>
            <person name="Hackl T."/>
            <person name="Roman M."/>
        </authorList>
    </citation>
    <scope>NUCLEOTIDE SEQUENCE [LARGE SCALE GENOMIC DNA]</scope>
    <source>
        <strain evidence="2 3">BVI</strain>
    </source>
</reference>
<dbReference type="EMBL" id="VLTN01000043">
    <property type="protein sequence ID" value="KAA0149455.1"/>
    <property type="molecule type" value="Genomic_DNA"/>
</dbReference>
<feature type="compositionally biased region" description="Basic and acidic residues" evidence="1">
    <location>
        <begin position="374"/>
        <end position="392"/>
    </location>
</feature>
<dbReference type="InterPro" id="IPR040346">
    <property type="entry name" value="GEX1/Brambleberry"/>
</dbReference>
<evidence type="ECO:0000256" key="1">
    <source>
        <dbReference type="SAM" id="MobiDB-lite"/>
    </source>
</evidence>
<feature type="compositionally biased region" description="Basic residues" evidence="1">
    <location>
        <begin position="393"/>
        <end position="411"/>
    </location>
</feature>